<dbReference type="AlphaFoldDB" id="A0A0E9TZW6"/>
<organism evidence="1">
    <name type="scientific">Anguilla anguilla</name>
    <name type="common">European freshwater eel</name>
    <name type="synonym">Muraena anguilla</name>
    <dbReference type="NCBI Taxonomy" id="7936"/>
    <lineage>
        <taxon>Eukaryota</taxon>
        <taxon>Metazoa</taxon>
        <taxon>Chordata</taxon>
        <taxon>Craniata</taxon>
        <taxon>Vertebrata</taxon>
        <taxon>Euteleostomi</taxon>
        <taxon>Actinopterygii</taxon>
        <taxon>Neopterygii</taxon>
        <taxon>Teleostei</taxon>
        <taxon>Anguilliformes</taxon>
        <taxon>Anguillidae</taxon>
        <taxon>Anguilla</taxon>
    </lineage>
</organism>
<accession>A0A0E9TZW6</accession>
<reference evidence="1" key="1">
    <citation type="submission" date="2014-11" db="EMBL/GenBank/DDBJ databases">
        <authorList>
            <person name="Amaro Gonzalez C."/>
        </authorList>
    </citation>
    <scope>NUCLEOTIDE SEQUENCE</scope>
</reference>
<protein>
    <submittedName>
        <fullName evidence="1">Uncharacterized protein</fullName>
    </submittedName>
</protein>
<evidence type="ECO:0000313" key="1">
    <source>
        <dbReference type="EMBL" id="JAH59086.1"/>
    </source>
</evidence>
<name>A0A0E9TZW6_ANGAN</name>
<proteinExistence type="predicted"/>
<dbReference type="EMBL" id="GBXM01049491">
    <property type="protein sequence ID" value="JAH59086.1"/>
    <property type="molecule type" value="Transcribed_RNA"/>
</dbReference>
<sequence>MCNYTATTGTIAGVDD</sequence>
<reference evidence="1" key="2">
    <citation type="journal article" date="2015" name="Fish Shellfish Immunol.">
        <title>Early steps in the European eel (Anguilla anguilla)-Vibrio vulnificus interaction in the gills: Role of the RtxA13 toxin.</title>
        <authorList>
            <person name="Callol A."/>
            <person name="Pajuelo D."/>
            <person name="Ebbesson L."/>
            <person name="Teles M."/>
            <person name="MacKenzie S."/>
            <person name="Amaro C."/>
        </authorList>
    </citation>
    <scope>NUCLEOTIDE SEQUENCE</scope>
</reference>